<proteinExistence type="predicted"/>
<comment type="caution">
    <text evidence="1">The sequence shown here is derived from an EMBL/GenBank/DDBJ whole genome shotgun (WGS) entry which is preliminary data.</text>
</comment>
<dbReference type="InterPro" id="IPR043502">
    <property type="entry name" value="DNA/RNA_pol_sf"/>
</dbReference>
<evidence type="ECO:0008006" key="3">
    <source>
        <dbReference type="Google" id="ProtNLM"/>
    </source>
</evidence>
<dbReference type="InterPro" id="IPR043128">
    <property type="entry name" value="Rev_trsase/Diguanyl_cyclase"/>
</dbReference>
<organism evidence="1 2">
    <name type="scientific">Aldrovandia affinis</name>
    <dbReference type="NCBI Taxonomy" id="143900"/>
    <lineage>
        <taxon>Eukaryota</taxon>
        <taxon>Metazoa</taxon>
        <taxon>Chordata</taxon>
        <taxon>Craniata</taxon>
        <taxon>Vertebrata</taxon>
        <taxon>Euteleostomi</taxon>
        <taxon>Actinopterygii</taxon>
        <taxon>Neopterygii</taxon>
        <taxon>Teleostei</taxon>
        <taxon>Notacanthiformes</taxon>
        <taxon>Halosauridae</taxon>
        <taxon>Aldrovandia</taxon>
    </lineage>
</organism>
<evidence type="ECO:0000313" key="1">
    <source>
        <dbReference type="EMBL" id="KAJ8388295.1"/>
    </source>
</evidence>
<dbReference type="PANTHER" id="PTHR33064">
    <property type="entry name" value="POL PROTEIN"/>
    <property type="match status" value="1"/>
</dbReference>
<dbReference type="PANTHER" id="PTHR33064:SF29">
    <property type="entry name" value="PEPTIDASE A2 DOMAIN-CONTAINING PROTEIN-RELATED"/>
    <property type="match status" value="1"/>
</dbReference>
<dbReference type="Gene3D" id="3.30.70.270">
    <property type="match status" value="2"/>
</dbReference>
<dbReference type="SUPFAM" id="SSF56672">
    <property type="entry name" value="DNA/RNA polymerases"/>
    <property type="match status" value="1"/>
</dbReference>
<dbReference type="Proteomes" id="UP001221898">
    <property type="component" value="Unassembled WGS sequence"/>
</dbReference>
<reference evidence="1" key="1">
    <citation type="journal article" date="2023" name="Science">
        <title>Genome structures resolve the early diversification of teleost fishes.</title>
        <authorList>
            <person name="Parey E."/>
            <person name="Louis A."/>
            <person name="Montfort J."/>
            <person name="Bouchez O."/>
            <person name="Roques C."/>
            <person name="Iampietro C."/>
            <person name="Lluch J."/>
            <person name="Castinel A."/>
            <person name="Donnadieu C."/>
            <person name="Desvignes T."/>
            <person name="Floi Bucao C."/>
            <person name="Jouanno E."/>
            <person name="Wen M."/>
            <person name="Mejri S."/>
            <person name="Dirks R."/>
            <person name="Jansen H."/>
            <person name="Henkel C."/>
            <person name="Chen W.J."/>
            <person name="Zahm M."/>
            <person name="Cabau C."/>
            <person name="Klopp C."/>
            <person name="Thompson A.W."/>
            <person name="Robinson-Rechavi M."/>
            <person name="Braasch I."/>
            <person name="Lecointre G."/>
            <person name="Bobe J."/>
            <person name="Postlethwait J.H."/>
            <person name="Berthelot C."/>
            <person name="Roest Crollius H."/>
            <person name="Guiguen Y."/>
        </authorList>
    </citation>
    <scope>NUCLEOTIDE SEQUENCE</scope>
    <source>
        <strain evidence="1">NC1722</strain>
    </source>
</reference>
<name>A0AAD7RQC6_9TELE</name>
<accession>A0AAD7RQC6</accession>
<protein>
    <recommendedName>
        <fullName evidence="3">Reverse transcriptase</fullName>
    </recommendedName>
</protein>
<sequence>MTALDWLNLRAANGLQIPFIGGYWQVEVDPADQEKTALYRPIHGYSEKGLKLQPQKCQLLKREVKYLGHMIGPKGVAMDLDKMAAVRKWPQPETVRQVRAFLVFAGYYRRFIPTFASIAAPLHQIY</sequence>
<keyword evidence="2" id="KW-1185">Reference proteome</keyword>
<evidence type="ECO:0000313" key="2">
    <source>
        <dbReference type="Proteomes" id="UP001221898"/>
    </source>
</evidence>
<gene>
    <name evidence="1" type="ORF">AAFF_G00135560</name>
</gene>
<dbReference type="InterPro" id="IPR051320">
    <property type="entry name" value="Viral_Replic_Matur_Polypro"/>
</dbReference>
<dbReference type="AlphaFoldDB" id="A0AAD7RQC6"/>
<dbReference type="EMBL" id="JAINUG010000197">
    <property type="protein sequence ID" value="KAJ8388295.1"/>
    <property type="molecule type" value="Genomic_DNA"/>
</dbReference>